<dbReference type="EMBL" id="JWZT01000567">
    <property type="protein sequence ID" value="KII74082.1"/>
    <property type="molecule type" value="Genomic_DNA"/>
</dbReference>
<gene>
    <name evidence="1" type="ORF">RF11_00068</name>
</gene>
<protein>
    <submittedName>
        <fullName evidence="1">Uncharacterized protein</fullName>
    </submittedName>
</protein>
<accession>A0A0C2NJ93</accession>
<dbReference type="AlphaFoldDB" id="A0A0C2NJ93"/>
<evidence type="ECO:0000313" key="1">
    <source>
        <dbReference type="EMBL" id="KII74082.1"/>
    </source>
</evidence>
<proteinExistence type="predicted"/>
<sequence>MVIGRVIDSLRRNVSSILKTFDVSDRDSFLKKAQNLMSGIENDSAVGSVKNDDRLRRKSNLQICFQRGYIARICPLKNQKHGISYKVGAVGVETYSAVTAQVEDERGNRFEALVDSDSPRSLIKLDSANDSYLSQPYSCGLFVVYGTELIARGEVELQVQIGNFKLP</sequence>
<comment type="caution">
    <text evidence="1">The sequence shown here is derived from an EMBL/GenBank/DDBJ whole genome shotgun (WGS) entry which is preliminary data.</text>
</comment>
<dbReference type="Proteomes" id="UP000031668">
    <property type="component" value="Unassembled WGS sequence"/>
</dbReference>
<organism evidence="1 2">
    <name type="scientific">Thelohanellus kitauei</name>
    <name type="common">Myxosporean</name>
    <dbReference type="NCBI Taxonomy" id="669202"/>
    <lineage>
        <taxon>Eukaryota</taxon>
        <taxon>Metazoa</taxon>
        <taxon>Cnidaria</taxon>
        <taxon>Myxozoa</taxon>
        <taxon>Myxosporea</taxon>
        <taxon>Bivalvulida</taxon>
        <taxon>Platysporina</taxon>
        <taxon>Myxobolidae</taxon>
        <taxon>Thelohanellus</taxon>
    </lineage>
</organism>
<reference evidence="1 2" key="1">
    <citation type="journal article" date="2014" name="Genome Biol. Evol.">
        <title>The genome of the myxosporean Thelohanellus kitauei shows adaptations to nutrient acquisition within its fish host.</title>
        <authorList>
            <person name="Yang Y."/>
            <person name="Xiong J."/>
            <person name="Zhou Z."/>
            <person name="Huo F."/>
            <person name="Miao W."/>
            <person name="Ran C."/>
            <person name="Liu Y."/>
            <person name="Zhang J."/>
            <person name="Feng J."/>
            <person name="Wang M."/>
            <person name="Wang M."/>
            <person name="Wang L."/>
            <person name="Yao B."/>
        </authorList>
    </citation>
    <scope>NUCLEOTIDE SEQUENCE [LARGE SCALE GENOMIC DNA]</scope>
    <source>
        <strain evidence="1">Wuqing</strain>
    </source>
</reference>
<name>A0A0C2NJ93_THEKT</name>
<evidence type="ECO:0000313" key="2">
    <source>
        <dbReference type="Proteomes" id="UP000031668"/>
    </source>
</evidence>
<keyword evidence="2" id="KW-1185">Reference proteome</keyword>